<keyword evidence="3" id="KW-0276">Fatty acid metabolism</keyword>
<dbReference type="PANTHER" id="PTHR43859:SF4">
    <property type="entry name" value="BUTANOATE--COA LIGASE AAE1-RELATED"/>
    <property type="match status" value="1"/>
</dbReference>
<dbReference type="InterPro" id="IPR025110">
    <property type="entry name" value="AMP-bd_C"/>
</dbReference>
<protein>
    <recommendedName>
        <fullName evidence="9">AMP-dependent synthetase/ligase domain-containing protein</fullName>
    </recommendedName>
</protein>
<dbReference type="InterPro" id="IPR045851">
    <property type="entry name" value="AMP-bd_C_sf"/>
</dbReference>
<gene>
    <name evidence="7" type="ORF">CU098_004842</name>
</gene>
<evidence type="ECO:0000256" key="2">
    <source>
        <dbReference type="ARBA" id="ARBA00022598"/>
    </source>
</evidence>
<evidence type="ECO:0000259" key="6">
    <source>
        <dbReference type="Pfam" id="PF13193"/>
    </source>
</evidence>
<dbReference type="PANTHER" id="PTHR43859">
    <property type="entry name" value="ACYL-ACTIVATING ENZYME"/>
    <property type="match status" value="1"/>
</dbReference>
<dbReference type="GO" id="GO:0016874">
    <property type="term" value="F:ligase activity"/>
    <property type="evidence" value="ECO:0007669"/>
    <property type="project" value="UniProtKB-KW"/>
</dbReference>
<dbReference type="SUPFAM" id="SSF56801">
    <property type="entry name" value="Acetyl-CoA synthetase-like"/>
    <property type="match status" value="1"/>
</dbReference>
<dbReference type="EMBL" id="PJQM01004939">
    <property type="protein sequence ID" value="RCH82894.1"/>
    <property type="molecule type" value="Genomic_DNA"/>
</dbReference>
<dbReference type="Proteomes" id="UP000253551">
    <property type="component" value="Unassembled WGS sequence"/>
</dbReference>
<dbReference type="InterPro" id="IPR020845">
    <property type="entry name" value="AMP-binding_CS"/>
</dbReference>
<dbReference type="OrthoDB" id="10253115at2759"/>
<evidence type="ECO:0000256" key="1">
    <source>
        <dbReference type="ARBA" id="ARBA00006432"/>
    </source>
</evidence>
<dbReference type="InterPro" id="IPR000873">
    <property type="entry name" value="AMP-dep_synth/lig_dom"/>
</dbReference>
<dbReference type="Gene3D" id="3.30.300.30">
    <property type="match status" value="1"/>
</dbReference>
<accession>A0A367IYY2</accession>
<dbReference type="GO" id="GO:0006631">
    <property type="term" value="P:fatty acid metabolic process"/>
    <property type="evidence" value="ECO:0007669"/>
    <property type="project" value="UniProtKB-KW"/>
</dbReference>
<reference evidence="7 8" key="1">
    <citation type="journal article" date="2018" name="G3 (Bethesda)">
        <title>Phylogenetic and Phylogenomic Definition of Rhizopus Species.</title>
        <authorList>
            <person name="Gryganskyi A.P."/>
            <person name="Golan J."/>
            <person name="Dolatabadi S."/>
            <person name="Mondo S."/>
            <person name="Robb S."/>
            <person name="Idnurm A."/>
            <person name="Muszewska A."/>
            <person name="Steczkiewicz K."/>
            <person name="Masonjones S."/>
            <person name="Liao H.L."/>
            <person name="Gajdeczka M.T."/>
            <person name="Anike F."/>
            <person name="Vuek A."/>
            <person name="Anishchenko I.M."/>
            <person name="Voigt K."/>
            <person name="de Hoog G.S."/>
            <person name="Smith M.E."/>
            <person name="Heitman J."/>
            <person name="Vilgalys R."/>
            <person name="Stajich J.E."/>
        </authorList>
    </citation>
    <scope>NUCLEOTIDE SEQUENCE [LARGE SCALE GENOMIC DNA]</scope>
    <source>
        <strain evidence="7 8">LSU 92-RS-03</strain>
    </source>
</reference>
<feature type="domain" description="AMP-dependent synthetase/ligase" evidence="5">
    <location>
        <begin position="55"/>
        <end position="422"/>
    </location>
</feature>
<evidence type="ECO:0000313" key="7">
    <source>
        <dbReference type="EMBL" id="RCH82894.1"/>
    </source>
</evidence>
<sequence length="536" mass="60200">MFTPKSRLENIKSHINPNEEFETKSAETSRLRRKINQEPYLSPLNPLRFLLRSAIVFANKTAVVHRERCYTYRELSDCVRKLTTILIENYNIKPGDRVAVLCQNITPNLESMYAIPAAGAIMVPVNTRLAAKEVEYVVQHSGANVLFLQQEFDSKITDLVKSSIKIIHISDSDDPRDDPYELMLTGCTLPFAWAEMPLINDENAMFSINYTSGSTGRPKGVAVSYRGVYITALGMAINGALSVNTAFLWTLPMFHCNGWSFPWALVAVGATQFMLNKLDYSVIWDSLTTHGITHYNAAPTVQNELCNHRKAVRLNHPVRVLSGGSSLSNTLIRRMRHLNLQPTQVYGLTETYGPAVFGYDISTLSEYSEEEQHKRLSRQGYNIVVSDEIRVLNIESGLDVVPDGKDVGEVCFSGNLVMKGYYKDPEETAKSFKGGVFWSGDLAVKHPDGTIELMDRKKDVIVSGGENISSIEVENVIVQLDEISECAIVGRPDKKWGERPVAFIVLKEDKHIEEKVIFDHCHNLLAGYKVYYCSNM</sequence>
<dbReference type="Gene3D" id="3.40.50.12780">
    <property type="entry name" value="N-terminal domain of ligase-like"/>
    <property type="match status" value="1"/>
</dbReference>
<keyword evidence="4" id="KW-0443">Lipid metabolism</keyword>
<evidence type="ECO:0000256" key="4">
    <source>
        <dbReference type="ARBA" id="ARBA00023098"/>
    </source>
</evidence>
<dbReference type="STRING" id="4846.A0A367IYY2"/>
<keyword evidence="8" id="KW-1185">Reference proteome</keyword>
<name>A0A367IYY2_RHIST</name>
<dbReference type="Pfam" id="PF13193">
    <property type="entry name" value="AMP-binding_C"/>
    <property type="match status" value="1"/>
</dbReference>
<feature type="domain" description="AMP-binding enzyme C-terminal" evidence="6">
    <location>
        <begin position="472"/>
        <end position="529"/>
    </location>
</feature>
<dbReference type="AlphaFoldDB" id="A0A367IYY2"/>
<evidence type="ECO:0008006" key="9">
    <source>
        <dbReference type="Google" id="ProtNLM"/>
    </source>
</evidence>
<dbReference type="Pfam" id="PF00501">
    <property type="entry name" value="AMP-binding"/>
    <property type="match status" value="1"/>
</dbReference>
<dbReference type="PROSITE" id="PS00455">
    <property type="entry name" value="AMP_BINDING"/>
    <property type="match status" value="1"/>
</dbReference>
<organism evidence="7 8">
    <name type="scientific">Rhizopus stolonifer</name>
    <name type="common">Rhizopus nigricans</name>
    <dbReference type="NCBI Taxonomy" id="4846"/>
    <lineage>
        <taxon>Eukaryota</taxon>
        <taxon>Fungi</taxon>
        <taxon>Fungi incertae sedis</taxon>
        <taxon>Mucoromycota</taxon>
        <taxon>Mucoromycotina</taxon>
        <taxon>Mucoromycetes</taxon>
        <taxon>Mucorales</taxon>
        <taxon>Mucorineae</taxon>
        <taxon>Rhizopodaceae</taxon>
        <taxon>Rhizopus</taxon>
    </lineage>
</organism>
<dbReference type="InterPro" id="IPR042099">
    <property type="entry name" value="ANL_N_sf"/>
</dbReference>
<keyword evidence="2" id="KW-0436">Ligase</keyword>
<evidence type="ECO:0000259" key="5">
    <source>
        <dbReference type="Pfam" id="PF00501"/>
    </source>
</evidence>
<comment type="similarity">
    <text evidence="1">Belongs to the ATP-dependent AMP-binding enzyme family.</text>
</comment>
<evidence type="ECO:0000256" key="3">
    <source>
        <dbReference type="ARBA" id="ARBA00022832"/>
    </source>
</evidence>
<proteinExistence type="inferred from homology"/>
<comment type="caution">
    <text evidence="7">The sequence shown here is derived from an EMBL/GenBank/DDBJ whole genome shotgun (WGS) entry which is preliminary data.</text>
</comment>
<evidence type="ECO:0000313" key="8">
    <source>
        <dbReference type="Proteomes" id="UP000253551"/>
    </source>
</evidence>